<feature type="compositionally biased region" description="Polar residues" evidence="1">
    <location>
        <begin position="134"/>
        <end position="171"/>
    </location>
</feature>
<dbReference type="OMA" id="WESREHQ"/>
<sequence length="633" mass="68926">MAANNTKPLQNAQKAPNYDFAYAAYLVAISRIKLPPSFYTSRDPNALRRLAEQVAPGALDRAANAPMDDTLRETANACLRVLFACRPGPNGSYTFGGHVVDFHDPAFFVKRGFPVGPSDVKQVLDLWQRPEIQSSSSSAVHQPLQRTASAQAAPTVHTTPTPRPSPQNTISLEEHPTPSHNFPATQASQKTINHPRDDDADEERPAKRARHQAPDAVVAPSPNPRRPQAHSATKPRTPPVKPRRAHPPQRPIPSQPPHHANPNNNAGMMPAHAGPAPYPSPPQADLPPHGPFFDPRCPDHVYFVHPQDGRRHWVPRNALPPAQRHIPHPSQAGGPSVQRPAVVNRLAAGPRAQLPTPPLTVSPAESYTANPQPPITSVSNSNAAPTPTAPPRLIPCRWGFCTHTFSTDQTPASIGMHLKTVHSIHPEEVPPDVRRKRGRQAADGKQYICHWITKDGHECRNPLGKDGPDVGPIARHVRGQHLEKDTREELVPKVQSDHRRGQPTATAGDSGRGMSATHYSPTCHDSAHLVARMLLAEFVLASTYAQLGPRLASIWKTCLAPPRRVRLAFPGALVLNHSGVPRRTPLQGLESAGLRWSAHDRRDGAHRSEGHLRFVFAGIGMQAAGIHSARRAG</sequence>
<protein>
    <submittedName>
        <fullName evidence="2">Uncharacterized protein</fullName>
    </submittedName>
</protein>
<organism evidence="3">
    <name type="scientific">Schizophyllum commune (strain H4-8 / FGSC 9210)</name>
    <name type="common">Split gill fungus</name>
    <dbReference type="NCBI Taxonomy" id="578458"/>
    <lineage>
        <taxon>Eukaryota</taxon>
        <taxon>Fungi</taxon>
        <taxon>Dikarya</taxon>
        <taxon>Basidiomycota</taxon>
        <taxon>Agaricomycotina</taxon>
        <taxon>Agaricomycetes</taxon>
        <taxon>Agaricomycetidae</taxon>
        <taxon>Agaricales</taxon>
        <taxon>Schizophyllaceae</taxon>
        <taxon>Schizophyllum</taxon>
    </lineage>
</organism>
<dbReference type="AlphaFoldDB" id="D8Q2Z7"/>
<dbReference type="Proteomes" id="UP000007431">
    <property type="component" value="Unassembled WGS sequence"/>
</dbReference>
<feature type="region of interest" description="Disordered" evidence="1">
    <location>
        <begin position="350"/>
        <end position="389"/>
    </location>
</feature>
<evidence type="ECO:0000313" key="3">
    <source>
        <dbReference type="Proteomes" id="UP000007431"/>
    </source>
</evidence>
<feature type="non-terminal residue" evidence="2">
    <location>
        <position position="633"/>
    </location>
</feature>
<feature type="compositionally biased region" description="Low complexity" evidence="1">
    <location>
        <begin position="257"/>
        <end position="275"/>
    </location>
</feature>
<dbReference type="GeneID" id="9595156"/>
<keyword evidence="3" id="KW-1185">Reference proteome</keyword>
<feature type="region of interest" description="Disordered" evidence="1">
    <location>
        <begin position="491"/>
        <end position="518"/>
    </location>
</feature>
<proteinExistence type="predicted"/>
<dbReference type="VEuPathDB" id="FungiDB:SCHCODRAFT_02534762"/>
<feature type="compositionally biased region" description="Pro residues" evidence="1">
    <location>
        <begin position="276"/>
        <end position="290"/>
    </location>
</feature>
<feature type="compositionally biased region" description="Polar residues" evidence="1">
    <location>
        <begin position="178"/>
        <end position="192"/>
    </location>
</feature>
<evidence type="ECO:0000256" key="1">
    <source>
        <dbReference type="SAM" id="MobiDB-lite"/>
    </source>
</evidence>
<reference evidence="2 3" key="1">
    <citation type="journal article" date="2010" name="Nat. Biotechnol.">
        <title>Genome sequence of the model mushroom Schizophyllum commune.</title>
        <authorList>
            <person name="Ohm R.A."/>
            <person name="de Jong J.F."/>
            <person name="Lugones L.G."/>
            <person name="Aerts A."/>
            <person name="Kothe E."/>
            <person name="Stajich J.E."/>
            <person name="de Vries R.P."/>
            <person name="Record E."/>
            <person name="Levasseur A."/>
            <person name="Baker S.E."/>
            <person name="Bartholomew K.A."/>
            <person name="Coutinho P.M."/>
            <person name="Erdmann S."/>
            <person name="Fowler T.J."/>
            <person name="Gathman A.C."/>
            <person name="Lombard V."/>
            <person name="Henrissat B."/>
            <person name="Knabe N."/>
            <person name="Kuees U."/>
            <person name="Lilly W.W."/>
            <person name="Lindquist E."/>
            <person name="Lucas S."/>
            <person name="Magnuson J.K."/>
            <person name="Piumi F."/>
            <person name="Raudaskoski M."/>
            <person name="Salamov A."/>
            <person name="Schmutz J."/>
            <person name="Schwarze F.W.M.R."/>
            <person name="vanKuyk P.A."/>
            <person name="Horton J.S."/>
            <person name="Grigoriev I.V."/>
            <person name="Woesten H.A.B."/>
        </authorList>
    </citation>
    <scope>NUCLEOTIDE SEQUENCE [LARGE SCALE GENOMIC DNA]</scope>
    <source>
        <strain evidence="3">H4-8 / FGSC 9210</strain>
    </source>
</reference>
<feature type="compositionally biased region" description="Basic and acidic residues" evidence="1">
    <location>
        <begin position="491"/>
        <end position="500"/>
    </location>
</feature>
<dbReference type="OrthoDB" id="10440176at2759"/>
<evidence type="ECO:0000313" key="2">
    <source>
        <dbReference type="EMBL" id="EFI98216.1"/>
    </source>
</evidence>
<dbReference type="KEGG" id="scm:SCHCO_02534762"/>
<dbReference type="HOGENOM" id="CLU_432204_0_0_1"/>
<name>D8Q2Z7_SCHCM</name>
<dbReference type="InParanoid" id="D8Q2Z7"/>
<dbReference type="RefSeq" id="XP_003033119.1">
    <property type="nucleotide sequence ID" value="XM_003033073.1"/>
</dbReference>
<accession>D8Q2Z7</accession>
<feature type="region of interest" description="Disordered" evidence="1">
    <location>
        <begin position="134"/>
        <end position="293"/>
    </location>
</feature>
<dbReference type="EMBL" id="GL377305">
    <property type="protein sequence ID" value="EFI98216.1"/>
    <property type="molecule type" value="Genomic_DNA"/>
</dbReference>
<feature type="compositionally biased region" description="Polar residues" evidence="1">
    <location>
        <begin position="363"/>
        <end position="382"/>
    </location>
</feature>
<gene>
    <name evidence="2" type="ORF">SCHCODRAFT_107654</name>
</gene>